<reference evidence="1" key="2">
    <citation type="journal article" date="2015" name="Data Brief">
        <title>Shoot transcriptome of the giant reed, Arundo donax.</title>
        <authorList>
            <person name="Barrero R.A."/>
            <person name="Guerrero F.D."/>
            <person name="Moolhuijzen P."/>
            <person name="Goolsby J.A."/>
            <person name="Tidwell J."/>
            <person name="Bellgard S.E."/>
            <person name="Bellgard M.I."/>
        </authorList>
    </citation>
    <scope>NUCLEOTIDE SEQUENCE</scope>
    <source>
        <tissue evidence="1">Shoot tissue taken approximately 20 cm above the soil surface</tissue>
    </source>
</reference>
<sequence length="48" mass="5164">MIRAGPQVYPGPGPMRVKFLGSLTVLLVVPARPTETWKAETEAAGSWP</sequence>
<organism evidence="1">
    <name type="scientific">Arundo donax</name>
    <name type="common">Giant reed</name>
    <name type="synonym">Donax arundinaceus</name>
    <dbReference type="NCBI Taxonomy" id="35708"/>
    <lineage>
        <taxon>Eukaryota</taxon>
        <taxon>Viridiplantae</taxon>
        <taxon>Streptophyta</taxon>
        <taxon>Embryophyta</taxon>
        <taxon>Tracheophyta</taxon>
        <taxon>Spermatophyta</taxon>
        <taxon>Magnoliopsida</taxon>
        <taxon>Liliopsida</taxon>
        <taxon>Poales</taxon>
        <taxon>Poaceae</taxon>
        <taxon>PACMAD clade</taxon>
        <taxon>Arundinoideae</taxon>
        <taxon>Arundineae</taxon>
        <taxon>Arundo</taxon>
    </lineage>
</organism>
<evidence type="ECO:0000313" key="1">
    <source>
        <dbReference type="EMBL" id="JAD95286.1"/>
    </source>
</evidence>
<name>A0A0A9E5C9_ARUDO</name>
<protein>
    <submittedName>
        <fullName evidence="1">Uncharacterized protein</fullName>
    </submittedName>
</protein>
<accession>A0A0A9E5C9</accession>
<reference evidence="1" key="1">
    <citation type="submission" date="2014-09" db="EMBL/GenBank/DDBJ databases">
        <authorList>
            <person name="Magalhaes I.L.F."/>
            <person name="Oliveira U."/>
            <person name="Santos F.R."/>
            <person name="Vidigal T.H.D.A."/>
            <person name="Brescovit A.D."/>
            <person name="Santos A.J."/>
        </authorList>
    </citation>
    <scope>NUCLEOTIDE SEQUENCE</scope>
    <source>
        <tissue evidence="1">Shoot tissue taken approximately 20 cm above the soil surface</tissue>
    </source>
</reference>
<dbReference type="EMBL" id="GBRH01202609">
    <property type="protein sequence ID" value="JAD95286.1"/>
    <property type="molecule type" value="Transcribed_RNA"/>
</dbReference>
<proteinExistence type="predicted"/>
<dbReference type="AlphaFoldDB" id="A0A0A9E5C9"/>